<proteinExistence type="predicted"/>
<name>A0ABX7NPC7_9BACT</name>
<feature type="signal peptide" evidence="1">
    <location>
        <begin position="1"/>
        <end position="23"/>
    </location>
</feature>
<accession>A0ABX7NPC7</accession>
<dbReference type="Proteomes" id="UP000662747">
    <property type="component" value="Chromosome"/>
</dbReference>
<evidence type="ECO:0000313" key="2">
    <source>
        <dbReference type="EMBL" id="QSQ20229.1"/>
    </source>
</evidence>
<gene>
    <name evidence="2" type="ORF">JY651_33890</name>
</gene>
<sequence>MRLQRILIVAVALALAGGVIAQAQTDGGTPPATADGGSLQSLCIDTTGQDKQPNFAADAGIPAAIIVTNDNPPKLRLNTNLNRLDPERIILPFDQNLDALMVDDRAGNGASHTLGWFYYDELIDAGYIDIRDAGDPNDDILLDKNNNRVPDFHEDLYNVSAGANARPYVGIAPRCPGRTFNHNLWDGGGTVTLRDPDLLTGPCTGNGTTSYIANNGPKRWYAGTGYPAEPVGKGGVVGQKVRDFTSNLLNSNDDLQGAAIPGRVDTYFSDQGLFPHVPNLLEPRHELNGNRGIGHFVFLSTDDDDNNCPGSNTSECFAPRQAWKRLDDGGTAFVGPIWDTSGNPDGIPDYKASAIDPSGQVIDGEDVTAAIGPEDQRVQLGKMQGNREIVFFLNTYVEQIYGGTDSCLITRPTAASDTRQIQCDLWLHGDINTFFSKSLLNMDVHQSTSSLVTTKNLRSGWLGPLGYARLATGTYGNITFPSTQNQNVNSYNRRAAHTLVGAPTNNPLVWLLGWEDQVAGGDRTYADIVVLINKQNNGSFRSDVVSDIPIEVADDFTITEIAFDVVDQPYYAADGGSIAASCSKTVTLADGGTGTLKPDIRYEVALDCQVRAPDGGLMVNPEPNWLQVDLGTAPADGGTRDSGTVVTDLLERGRVGTQLCWRAILESPGEACQPTIANVNVSYKAQRSGQYGRASVIPMANVVVYGVHETPGRNWFDGGVDEVSPRVYDGYADTIDRGHLHMKKLYNPDTTNLTPYDPADPVWDSGKWLRDLMDGLEGPSTVTDPTTKRRLLTLDPDGHTNDVKDYMGAGDNNSPAFPNTLCGSTYRDGSKYLYDLDQNGTCNSADRTFLRDWLYGWENRAATRVVDRLRTWPMGGINISTPAVVGPAGLPDWVKRTSNRTEQDQYVNRFMRNTTVADRATVAYVGTTQGYLHAVKSGAYKAADDTCTPRAEGQGYFAKAGGCAGARDYGDGSELFAYLPYKLLPWYVENYRRTSGVPGNATADARAKMRASMDATPNVADVDLGQGSEYDPETGYAPTANNAWKLGTSEPDKGAKTALVSATGPNQSVFFALDVTDPSAGANFPRAMWEFDMKNDNFGSNGKPCSPASSSCVPVPNRFTIASVAVKPDTQGSRHAPAITRMDFGPGGKKWVSIFATDYVPASGTVGALYIMDMKTGLPVQLPGNSVQSRLAGVVTLGKNVAADLNQGIGGEPVAVDINQDGVDDVIYVPSTSGKIYRINTNLTDTSNVNKLGKVLSSCVVADAQTAPGVRADSKNYQRIFSSISAQVVTGASGNSVRLYFGTGNNPDIANEPADTVVPKPHYYVMAYDDKNPTPATRPTGDCLADFAWAKELDDGQVVWGGVAATDSGVFTTTAVGKSANVCGLSSSQSGKAYAFTSTGTAAAGNGTDLGGHGTHAPVVHDRHLVFLTADGRVMSKGSEPYGSNGNGGAGRKSNILIWDVRSGTKIQEAVP</sequence>
<evidence type="ECO:0000313" key="3">
    <source>
        <dbReference type="Proteomes" id="UP000662747"/>
    </source>
</evidence>
<reference evidence="2 3" key="1">
    <citation type="submission" date="2021-02" db="EMBL/GenBank/DDBJ databases">
        <title>De Novo genome assembly of isolated myxobacteria.</title>
        <authorList>
            <person name="Stevens D.C."/>
        </authorList>
    </citation>
    <scope>NUCLEOTIDE SEQUENCE [LARGE SCALE GENOMIC DNA]</scope>
    <source>
        <strain evidence="3">SCPEA02</strain>
    </source>
</reference>
<keyword evidence="3" id="KW-1185">Reference proteome</keyword>
<feature type="chain" id="PRO_5047073928" evidence="1">
    <location>
        <begin position="24"/>
        <end position="1472"/>
    </location>
</feature>
<dbReference type="RefSeq" id="WP_206721810.1">
    <property type="nucleotide sequence ID" value="NZ_CP071090.1"/>
</dbReference>
<keyword evidence="1" id="KW-0732">Signal</keyword>
<protein>
    <submittedName>
        <fullName evidence="2">Pilus assembly protein PilY</fullName>
    </submittedName>
</protein>
<organism evidence="2 3">
    <name type="scientific">Pyxidicoccus parkwayensis</name>
    <dbReference type="NCBI Taxonomy" id="2813578"/>
    <lineage>
        <taxon>Bacteria</taxon>
        <taxon>Pseudomonadati</taxon>
        <taxon>Myxococcota</taxon>
        <taxon>Myxococcia</taxon>
        <taxon>Myxococcales</taxon>
        <taxon>Cystobacterineae</taxon>
        <taxon>Myxococcaceae</taxon>
        <taxon>Pyxidicoccus</taxon>
    </lineage>
</organism>
<evidence type="ECO:0000256" key="1">
    <source>
        <dbReference type="SAM" id="SignalP"/>
    </source>
</evidence>
<dbReference type="EMBL" id="CP071090">
    <property type="protein sequence ID" value="QSQ20229.1"/>
    <property type="molecule type" value="Genomic_DNA"/>
</dbReference>